<dbReference type="InterPro" id="IPR036890">
    <property type="entry name" value="HATPase_C_sf"/>
</dbReference>
<keyword evidence="4" id="KW-0597">Phosphoprotein</keyword>
<dbReference type="PROSITE" id="PS50112">
    <property type="entry name" value="PAS"/>
    <property type="match status" value="2"/>
</dbReference>
<dbReference type="NCBIfam" id="TIGR00229">
    <property type="entry name" value="sensory_box"/>
    <property type="match status" value="2"/>
</dbReference>
<dbReference type="SMART" id="SM00086">
    <property type="entry name" value="PAC"/>
    <property type="match status" value="2"/>
</dbReference>
<dbReference type="EC" id="2.7.13.3" evidence="3"/>
<dbReference type="InterPro" id="IPR000014">
    <property type="entry name" value="PAS"/>
</dbReference>
<comment type="caution">
    <text evidence="15">The sequence shown here is derived from an EMBL/GenBank/DDBJ whole genome shotgun (WGS) entry which is preliminary data.</text>
</comment>
<dbReference type="AlphaFoldDB" id="A0A194AKX9"/>
<proteinExistence type="predicted"/>
<dbReference type="PROSITE" id="PS50113">
    <property type="entry name" value="PAC"/>
    <property type="match status" value="2"/>
</dbReference>
<evidence type="ECO:0000256" key="2">
    <source>
        <dbReference type="ARBA" id="ARBA00004370"/>
    </source>
</evidence>
<dbReference type="STRING" id="1592317.DPF_2636"/>
<dbReference type="GO" id="GO:0005524">
    <property type="term" value="F:ATP binding"/>
    <property type="evidence" value="ECO:0007669"/>
    <property type="project" value="UniProtKB-KW"/>
</dbReference>
<protein>
    <recommendedName>
        <fullName evidence="3">histidine kinase</fullName>
        <ecNumber evidence="3">2.7.13.3</ecNumber>
    </recommendedName>
</protein>
<evidence type="ECO:0000256" key="10">
    <source>
        <dbReference type="ARBA" id="ARBA00023136"/>
    </source>
</evidence>
<evidence type="ECO:0000256" key="9">
    <source>
        <dbReference type="ARBA" id="ARBA00023012"/>
    </source>
</evidence>
<dbReference type="RefSeq" id="WP_176724275.1">
    <property type="nucleotide sequence ID" value="NZ_BDFE01000020.1"/>
</dbReference>
<feature type="domain" description="PAS" evidence="13">
    <location>
        <begin position="7"/>
        <end position="88"/>
    </location>
</feature>
<dbReference type="Pfam" id="PF13426">
    <property type="entry name" value="PAS_9"/>
    <property type="match status" value="1"/>
</dbReference>
<dbReference type="InterPro" id="IPR036097">
    <property type="entry name" value="HisK_dim/P_sf"/>
</dbReference>
<evidence type="ECO:0000256" key="11">
    <source>
        <dbReference type="SAM" id="Coils"/>
    </source>
</evidence>
<dbReference type="PANTHER" id="PTHR43711:SF31">
    <property type="entry name" value="HISTIDINE KINASE"/>
    <property type="match status" value="1"/>
</dbReference>
<dbReference type="CDD" id="cd00130">
    <property type="entry name" value="PAS"/>
    <property type="match status" value="2"/>
</dbReference>
<dbReference type="GO" id="GO:0000155">
    <property type="term" value="F:phosphorelay sensor kinase activity"/>
    <property type="evidence" value="ECO:0007669"/>
    <property type="project" value="InterPro"/>
</dbReference>
<dbReference type="Pfam" id="PF08448">
    <property type="entry name" value="PAS_4"/>
    <property type="match status" value="1"/>
</dbReference>
<feature type="coiled-coil region" evidence="11">
    <location>
        <begin position="260"/>
        <end position="287"/>
    </location>
</feature>
<feature type="domain" description="PAS" evidence="13">
    <location>
        <begin position="154"/>
        <end position="200"/>
    </location>
</feature>
<evidence type="ECO:0000256" key="4">
    <source>
        <dbReference type="ARBA" id="ARBA00022553"/>
    </source>
</evidence>
<dbReference type="Pfam" id="PF00512">
    <property type="entry name" value="HisKA"/>
    <property type="match status" value="1"/>
</dbReference>
<dbReference type="InterPro" id="IPR001610">
    <property type="entry name" value="PAC"/>
</dbReference>
<accession>A0A194AKX9</accession>
<keyword evidence="7" id="KW-0418">Kinase</keyword>
<evidence type="ECO:0000256" key="8">
    <source>
        <dbReference type="ARBA" id="ARBA00022840"/>
    </source>
</evidence>
<organism evidence="15 16">
    <name type="scientific">Desulfoplanes formicivorans</name>
    <dbReference type="NCBI Taxonomy" id="1592317"/>
    <lineage>
        <taxon>Bacteria</taxon>
        <taxon>Pseudomonadati</taxon>
        <taxon>Thermodesulfobacteriota</taxon>
        <taxon>Desulfovibrionia</taxon>
        <taxon>Desulfovibrionales</taxon>
        <taxon>Desulfoplanaceae</taxon>
        <taxon>Desulfoplanes</taxon>
    </lineage>
</organism>
<evidence type="ECO:0000256" key="5">
    <source>
        <dbReference type="ARBA" id="ARBA00022679"/>
    </source>
</evidence>
<dbReference type="InterPro" id="IPR004358">
    <property type="entry name" value="Sig_transdc_His_kin-like_C"/>
</dbReference>
<dbReference type="CDD" id="cd00082">
    <property type="entry name" value="HisKA"/>
    <property type="match status" value="1"/>
</dbReference>
<dbReference type="Gene3D" id="1.10.287.130">
    <property type="match status" value="1"/>
</dbReference>
<dbReference type="SUPFAM" id="SSF47384">
    <property type="entry name" value="Homodimeric domain of signal transducing histidine kinase"/>
    <property type="match status" value="1"/>
</dbReference>
<sequence length="555" mass="61882">MCDLDDKREQQRQLLESIYYGASTAMFVIEVTEDGDFRYAGLNPAHTRISGLSEAQVVGRTPEELVPLITPDIAAGLRANYERCLSAGTIIEYEECLPLQGREIWWLTRLNPLVDESGSIYRIIGCSTDITRQKKTEKELAEHRGQLQKRTADEVRKLLRAVEESPASVVITDSHGNIEYVNPKFCTVTGYQAEEVLGQNPRILKAGIQDGDLYQDMWLAISSGREWKGEFCNRKKNGELYWERASISPLQDPDGTITHYVAVKEDITEEKRMAQELERAMEMAQVASRAKSDFLASMSHELRTPLNSIIGFSEVLREQYFGPLNAKQLEYVEDVLSSGRHLLALINDILDIAKIESGKQVLQQEVVDIVNIVETGMVMIREKAAHHAIRIQTRFCKKCREQGLYADKRKLKQALFNILSNAVKFTPDGGSIEIAVDFVDPDAGDVAFPAWFSPDMASAVTRPSIVISVSDTGVGIAAEDLAHVFEPFYQTREGALVKTPSSGLGLPITREIMILHGGNAWAMSDGPGRGSRFVLQLPFVPEDRQECECPDNGGQ</sequence>
<dbReference type="SMART" id="SM00388">
    <property type="entry name" value="HisKA"/>
    <property type="match status" value="1"/>
</dbReference>
<dbReference type="PROSITE" id="PS50109">
    <property type="entry name" value="HIS_KIN"/>
    <property type="match status" value="1"/>
</dbReference>
<gene>
    <name evidence="15" type="ORF">DPF_2636</name>
</gene>
<evidence type="ECO:0000259" key="14">
    <source>
        <dbReference type="PROSITE" id="PS50113"/>
    </source>
</evidence>
<dbReference type="InterPro" id="IPR005467">
    <property type="entry name" value="His_kinase_dom"/>
</dbReference>
<evidence type="ECO:0000313" key="15">
    <source>
        <dbReference type="EMBL" id="GAU09900.1"/>
    </source>
</evidence>
<keyword evidence="11" id="KW-0175">Coiled coil</keyword>
<feature type="domain" description="PAC" evidence="14">
    <location>
        <begin position="225"/>
        <end position="279"/>
    </location>
</feature>
<keyword evidence="9" id="KW-0902">Two-component regulatory system</keyword>
<dbReference type="SMART" id="SM00091">
    <property type="entry name" value="PAS"/>
    <property type="match status" value="2"/>
</dbReference>
<evidence type="ECO:0000256" key="7">
    <source>
        <dbReference type="ARBA" id="ARBA00022777"/>
    </source>
</evidence>
<dbReference type="InterPro" id="IPR003661">
    <property type="entry name" value="HisK_dim/P_dom"/>
</dbReference>
<dbReference type="InterPro" id="IPR000700">
    <property type="entry name" value="PAS-assoc_C"/>
</dbReference>
<evidence type="ECO:0000259" key="12">
    <source>
        <dbReference type="PROSITE" id="PS50109"/>
    </source>
</evidence>
<dbReference type="PRINTS" id="PR00344">
    <property type="entry name" value="BCTRLSENSOR"/>
</dbReference>
<evidence type="ECO:0000256" key="6">
    <source>
        <dbReference type="ARBA" id="ARBA00022741"/>
    </source>
</evidence>
<dbReference type="Gene3D" id="3.30.450.20">
    <property type="entry name" value="PAS domain"/>
    <property type="match status" value="2"/>
</dbReference>
<evidence type="ECO:0000259" key="13">
    <source>
        <dbReference type="PROSITE" id="PS50112"/>
    </source>
</evidence>
<comment type="catalytic activity">
    <reaction evidence="1">
        <text>ATP + protein L-histidine = ADP + protein N-phospho-L-histidine.</text>
        <dbReference type="EC" id="2.7.13.3"/>
    </reaction>
</comment>
<dbReference type="SUPFAM" id="SSF55785">
    <property type="entry name" value="PYP-like sensor domain (PAS domain)"/>
    <property type="match status" value="2"/>
</dbReference>
<name>A0A194AKX9_9BACT</name>
<evidence type="ECO:0000256" key="3">
    <source>
        <dbReference type="ARBA" id="ARBA00012438"/>
    </source>
</evidence>
<dbReference type="FunFam" id="1.10.287.130:FF:000038">
    <property type="entry name" value="Sensory transduction histidine kinase"/>
    <property type="match status" value="1"/>
</dbReference>
<dbReference type="InterPro" id="IPR035965">
    <property type="entry name" value="PAS-like_dom_sf"/>
</dbReference>
<feature type="domain" description="PAC" evidence="14">
    <location>
        <begin position="89"/>
        <end position="142"/>
    </location>
</feature>
<dbReference type="Gene3D" id="3.30.565.10">
    <property type="entry name" value="Histidine kinase-like ATPase, C-terminal domain"/>
    <property type="match status" value="1"/>
</dbReference>
<evidence type="ECO:0000256" key="1">
    <source>
        <dbReference type="ARBA" id="ARBA00000085"/>
    </source>
</evidence>
<dbReference type="SMART" id="SM00387">
    <property type="entry name" value="HATPase_c"/>
    <property type="match status" value="1"/>
</dbReference>
<keyword evidence="8" id="KW-0067">ATP-binding</keyword>
<dbReference type="InterPro" id="IPR050736">
    <property type="entry name" value="Sensor_HK_Regulatory"/>
</dbReference>
<feature type="domain" description="Histidine kinase" evidence="12">
    <location>
        <begin position="297"/>
        <end position="541"/>
    </location>
</feature>
<dbReference type="GO" id="GO:0016020">
    <property type="term" value="C:membrane"/>
    <property type="evidence" value="ECO:0007669"/>
    <property type="project" value="UniProtKB-SubCell"/>
</dbReference>
<evidence type="ECO:0000313" key="16">
    <source>
        <dbReference type="Proteomes" id="UP000095200"/>
    </source>
</evidence>
<dbReference type="PANTHER" id="PTHR43711">
    <property type="entry name" value="TWO-COMPONENT HISTIDINE KINASE"/>
    <property type="match status" value="1"/>
</dbReference>
<keyword evidence="10" id="KW-0472">Membrane</keyword>
<reference evidence="16" key="1">
    <citation type="submission" date="2016-06" db="EMBL/GenBank/DDBJ databases">
        <title>Draft genome sequence of Desulfoplanes formicivorans strain Pf12B.</title>
        <authorList>
            <person name="Watanabe M."/>
            <person name="Kojima H."/>
            <person name="Fukui M."/>
        </authorList>
    </citation>
    <scope>NUCLEOTIDE SEQUENCE [LARGE SCALE GENOMIC DNA]</scope>
    <source>
        <strain evidence="16">Pf12B</strain>
    </source>
</reference>
<dbReference type="Pfam" id="PF02518">
    <property type="entry name" value="HATPase_c"/>
    <property type="match status" value="1"/>
</dbReference>
<comment type="subcellular location">
    <subcellularLocation>
        <location evidence="2">Membrane</location>
    </subcellularLocation>
</comment>
<keyword evidence="6" id="KW-0547">Nucleotide-binding</keyword>
<dbReference type="InterPro" id="IPR003594">
    <property type="entry name" value="HATPase_dom"/>
</dbReference>
<dbReference type="EMBL" id="BDFE01000020">
    <property type="protein sequence ID" value="GAU09900.1"/>
    <property type="molecule type" value="Genomic_DNA"/>
</dbReference>
<keyword evidence="5" id="KW-0808">Transferase</keyword>
<keyword evidence="16" id="KW-1185">Reference proteome</keyword>
<dbReference type="CDD" id="cd00075">
    <property type="entry name" value="HATPase"/>
    <property type="match status" value="1"/>
</dbReference>
<dbReference type="SUPFAM" id="SSF55874">
    <property type="entry name" value="ATPase domain of HSP90 chaperone/DNA topoisomerase II/histidine kinase"/>
    <property type="match status" value="1"/>
</dbReference>
<dbReference type="InterPro" id="IPR013656">
    <property type="entry name" value="PAS_4"/>
</dbReference>
<dbReference type="Proteomes" id="UP000095200">
    <property type="component" value="Unassembled WGS sequence"/>
</dbReference>